<evidence type="ECO:0000313" key="2">
    <source>
        <dbReference type="Proteomes" id="UP001266305"/>
    </source>
</evidence>
<reference evidence="1 2" key="1">
    <citation type="submission" date="2023-05" db="EMBL/GenBank/DDBJ databases">
        <title>B98-5 Cell Line De Novo Hybrid Assembly: An Optical Mapping Approach.</title>
        <authorList>
            <person name="Kananen K."/>
            <person name="Auerbach J.A."/>
            <person name="Kautto E."/>
            <person name="Blachly J.S."/>
        </authorList>
    </citation>
    <scope>NUCLEOTIDE SEQUENCE [LARGE SCALE GENOMIC DNA]</scope>
    <source>
        <strain evidence="1">B95-8</strain>
        <tissue evidence="1">Cell line</tissue>
    </source>
</reference>
<accession>A0ABQ9VYZ8</accession>
<proteinExistence type="predicted"/>
<keyword evidence="2" id="KW-1185">Reference proteome</keyword>
<gene>
    <name evidence="1" type="ORF">P7K49_008880</name>
</gene>
<evidence type="ECO:0000313" key="1">
    <source>
        <dbReference type="EMBL" id="KAK2114614.1"/>
    </source>
</evidence>
<comment type="caution">
    <text evidence="1">The sequence shown here is derived from an EMBL/GenBank/DDBJ whole genome shotgun (WGS) entry which is preliminary data.</text>
</comment>
<dbReference type="Proteomes" id="UP001266305">
    <property type="component" value="Unassembled WGS sequence"/>
</dbReference>
<protein>
    <submittedName>
        <fullName evidence="1">Uncharacterized protein</fullName>
    </submittedName>
</protein>
<dbReference type="EMBL" id="JASSZA010000004">
    <property type="protein sequence ID" value="KAK2114614.1"/>
    <property type="molecule type" value="Genomic_DNA"/>
</dbReference>
<organism evidence="1 2">
    <name type="scientific">Saguinus oedipus</name>
    <name type="common">Cotton-top tamarin</name>
    <name type="synonym">Oedipomidas oedipus</name>
    <dbReference type="NCBI Taxonomy" id="9490"/>
    <lineage>
        <taxon>Eukaryota</taxon>
        <taxon>Metazoa</taxon>
        <taxon>Chordata</taxon>
        <taxon>Craniata</taxon>
        <taxon>Vertebrata</taxon>
        <taxon>Euteleostomi</taxon>
        <taxon>Mammalia</taxon>
        <taxon>Eutheria</taxon>
        <taxon>Euarchontoglires</taxon>
        <taxon>Primates</taxon>
        <taxon>Haplorrhini</taxon>
        <taxon>Platyrrhini</taxon>
        <taxon>Cebidae</taxon>
        <taxon>Callitrichinae</taxon>
        <taxon>Saguinus</taxon>
    </lineage>
</organism>
<name>A0ABQ9VYZ8_SAGOE</name>
<feature type="non-terminal residue" evidence="1">
    <location>
        <position position="1"/>
    </location>
</feature>
<sequence>SSKSYRFEQMLHLSDVQVVTCDREERQDGDKDQALTIGRGNSLVFMLASDPCVAAFP</sequence>
<feature type="non-terminal residue" evidence="1">
    <location>
        <position position="57"/>
    </location>
</feature>